<evidence type="ECO:0000313" key="2">
    <source>
        <dbReference type="Proteomes" id="UP000219775"/>
    </source>
</evidence>
<gene>
    <name evidence="1" type="ORF">CN613_22435</name>
</gene>
<organism evidence="1 2">
    <name type="scientific">Bacillus pseudomycoides</name>
    <dbReference type="NCBI Taxonomy" id="64104"/>
    <lineage>
        <taxon>Bacteria</taxon>
        <taxon>Bacillati</taxon>
        <taxon>Bacillota</taxon>
        <taxon>Bacilli</taxon>
        <taxon>Bacillales</taxon>
        <taxon>Bacillaceae</taxon>
        <taxon>Bacillus</taxon>
        <taxon>Bacillus cereus group</taxon>
    </lineage>
</organism>
<dbReference type="SUPFAM" id="SSF160631">
    <property type="entry name" value="SMI1/KNR4-like"/>
    <property type="match status" value="1"/>
</dbReference>
<dbReference type="AlphaFoldDB" id="A0A2C3V7P5"/>
<sequence length="142" mass="16128">MGIFEELNAVFRLDDQELPAREEEIQALQNFSSIEVPLEYIEIIHQVTNVEINICNEMYIRIWGPTDCIEMNEAYHIQKYIPYSLAIGDDEGGKVLIYASGIEGFGVYLVDLGNLDIQDSIKLTTSLKLLLKNGIGIEKLLY</sequence>
<evidence type="ECO:0000313" key="1">
    <source>
        <dbReference type="EMBL" id="PEM66439.1"/>
    </source>
</evidence>
<proteinExistence type="predicted"/>
<dbReference type="Proteomes" id="UP000219775">
    <property type="component" value="Unassembled WGS sequence"/>
</dbReference>
<dbReference type="InterPro" id="IPR037883">
    <property type="entry name" value="Knr4/Smi1-like_sf"/>
</dbReference>
<comment type="caution">
    <text evidence="1">The sequence shown here is derived from an EMBL/GenBank/DDBJ whole genome shotgun (WGS) entry which is preliminary data.</text>
</comment>
<dbReference type="EMBL" id="NUDP01000091">
    <property type="protein sequence ID" value="PEM66439.1"/>
    <property type="molecule type" value="Genomic_DNA"/>
</dbReference>
<accession>A0A2C3V7P5</accession>
<protein>
    <submittedName>
        <fullName evidence="1">1,3-beta-glucan synthase regulator</fullName>
    </submittedName>
</protein>
<dbReference type="RefSeq" id="WP_097969791.1">
    <property type="nucleotide sequence ID" value="NZ_NUDP01000091.1"/>
</dbReference>
<reference evidence="1 2" key="1">
    <citation type="submission" date="2017-09" db="EMBL/GenBank/DDBJ databases">
        <title>Large-scale bioinformatics analysis of Bacillus genomes uncovers conserved roles of natural products in bacterial physiology.</title>
        <authorList>
            <consortium name="Agbiome Team Llc"/>
            <person name="Bleich R.M."/>
            <person name="Grubbs K.J."/>
            <person name="Santa Maria K.C."/>
            <person name="Allen S.E."/>
            <person name="Farag S."/>
            <person name="Shank E.A."/>
            <person name="Bowers A."/>
        </authorList>
    </citation>
    <scope>NUCLEOTIDE SEQUENCE [LARGE SCALE GENOMIC DNA]</scope>
    <source>
        <strain evidence="1 2">AFS009893</strain>
    </source>
</reference>
<dbReference type="Gene3D" id="3.40.1580.10">
    <property type="entry name" value="SMI1/KNR4-like"/>
    <property type="match status" value="1"/>
</dbReference>
<name>A0A2C3V7P5_9BACI</name>